<evidence type="ECO:0000259" key="3">
    <source>
        <dbReference type="PROSITE" id="PS50887"/>
    </source>
</evidence>
<dbReference type="EMBL" id="LAPT01000113">
    <property type="protein sequence ID" value="PXF29378.1"/>
    <property type="molecule type" value="Genomic_DNA"/>
</dbReference>
<dbReference type="NCBIfam" id="TIGR00254">
    <property type="entry name" value="GGDEF"/>
    <property type="match status" value="1"/>
</dbReference>
<evidence type="ECO:0000256" key="1">
    <source>
        <dbReference type="SAM" id="Phobius"/>
    </source>
</evidence>
<proteinExistence type="predicted"/>
<dbReference type="CDD" id="cd01949">
    <property type="entry name" value="GGDEF"/>
    <property type="match status" value="1"/>
</dbReference>
<dbReference type="InterPro" id="IPR029787">
    <property type="entry name" value="Nucleotide_cyclase"/>
</dbReference>
<gene>
    <name evidence="4" type="ORF">WH50_21050</name>
</gene>
<sequence length="642" mass="73644">MKRIRLLFLYLLAAVFLTASVFSMVNHFRTARLVSNHIQYSAWSLAQLELELQKFYTNIALYGANAIDHNQLMFSYDLLWNRLNVFLVGKENRTLRARFNAEIKIRNLYNTLQDNEQRITDLKAGDKAQQQLLTQQFYPYVQQVRELVMLNFTGKESTKMYEGVLESQKHLAWLLAGLFAVGLTLIITLLRQARRFNRLAHQDPLTGLANRGLFNDSLEASCTNSRQPDSHFALCLIKLNHFKEINHYLGYRQGDELLQKVAQRLREHVRRQDLVARLDGDNFAVILNNLQNDSEALDLARYFRQSLVFDFFIKGRATQIDTSVGVSIFPLHGLQPAELLQAASLALYQAKSAGSTTRVELFRAEMAEHQTRQTTLLLDLKRQLQFCDATSELQLHYLPLYRAADRQLTGIEALLRWHHPHYDAINPIEIFELAENHGLGMALGNWLFERLEYDYHHSEVRWPDDIKVALNLSISMFNPALPSWINQVLQRHVLRPRQLVLELNEATLTQDLQRSTGILKALQDQGIRVALDNFGSGVSSLTTLKALAIDILKLDRSLVQQLSQHQRQQQFVDSIIALCHRLQIQVVAEGVESEEDARCLQAMRCDEIQGFLHSLPLPTSELAPYLQQTSLPAIRTENNPSS</sequence>
<dbReference type="SUPFAM" id="SSF141868">
    <property type="entry name" value="EAL domain-like"/>
    <property type="match status" value="1"/>
</dbReference>
<dbReference type="RefSeq" id="WP_110189243.1">
    <property type="nucleotide sequence ID" value="NZ_CP177354.1"/>
</dbReference>
<dbReference type="PROSITE" id="PS50883">
    <property type="entry name" value="EAL"/>
    <property type="match status" value="1"/>
</dbReference>
<dbReference type="Pfam" id="PF00563">
    <property type="entry name" value="EAL"/>
    <property type="match status" value="1"/>
</dbReference>
<keyword evidence="5" id="KW-1185">Reference proteome</keyword>
<reference evidence="4 5" key="1">
    <citation type="submission" date="2015-03" db="EMBL/GenBank/DDBJ databases">
        <authorList>
            <person name="Krishnan R."/>
            <person name="Midha S."/>
            <person name="Patil P.B."/>
            <person name="Rameshkumar N."/>
        </authorList>
    </citation>
    <scope>NUCLEOTIDE SEQUENCE [LARGE SCALE GENOMIC DNA]</scope>
    <source>
        <strain evidence="4 5">L1E11</strain>
    </source>
</reference>
<dbReference type="Gene3D" id="3.20.20.450">
    <property type="entry name" value="EAL domain"/>
    <property type="match status" value="1"/>
</dbReference>
<dbReference type="Pfam" id="PF00990">
    <property type="entry name" value="GGDEF"/>
    <property type="match status" value="1"/>
</dbReference>
<dbReference type="CDD" id="cd01948">
    <property type="entry name" value="EAL"/>
    <property type="match status" value="1"/>
</dbReference>
<feature type="transmembrane region" description="Helical" evidence="1">
    <location>
        <begin position="171"/>
        <end position="190"/>
    </location>
</feature>
<evidence type="ECO:0000313" key="4">
    <source>
        <dbReference type="EMBL" id="PXF29378.1"/>
    </source>
</evidence>
<evidence type="ECO:0000259" key="2">
    <source>
        <dbReference type="PROSITE" id="PS50883"/>
    </source>
</evidence>
<keyword evidence="1" id="KW-1133">Transmembrane helix</keyword>
<dbReference type="InterPro" id="IPR035919">
    <property type="entry name" value="EAL_sf"/>
</dbReference>
<feature type="domain" description="EAL" evidence="2">
    <location>
        <begin position="373"/>
        <end position="630"/>
    </location>
</feature>
<dbReference type="SMART" id="SM00267">
    <property type="entry name" value="GGDEF"/>
    <property type="match status" value="1"/>
</dbReference>
<dbReference type="PANTHER" id="PTHR44757">
    <property type="entry name" value="DIGUANYLATE CYCLASE DGCP"/>
    <property type="match status" value="1"/>
</dbReference>
<dbReference type="InterPro" id="IPR043128">
    <property type="entry name" value="Rev_trsase/Diguanyl_cyclase"/>
</dbReference>
<dbReference type="Proteomes" id="UP000248090">
    <property type="component" value="Unassembled WGS sequence"/>
</dbReference>
<keyword evidence="1" id="KW-0472">Membrane</keyword>
<dbReference type="Gene3D" id="3.30.70.270">
    <property type="match status" value="1"/>
</dbReference>
<name>A0ABX5LV77_9GAMM</name>
<organism evidence="4 5">
    <name type="scientific">Pokkaliibacter plantistimulans</name>
    <dbReference type="NCBI Taxonomy" id="1635171"/>
    <lineage>
        <taxon>Bacteria</taxon>
        <taxon>Pseudomonadati</taxon>
        <taxon>Pseudomonadota</taxon>
        <taxon>Gammaproteobacteria</taxon>
        <taxon>Oceanospirillales</taxon>
        <taxon>Balneatrichaceae</taxon>
        <taxon>Pokkaliibacter</taxon>
    </lineage>
</organism>
<comment type="caution">
    <text evidence="4">The sequence shown here is derived from an EMBL/GenBank/DDBJ whole genome shotgun (WGS) entry which is preliminary data.</text>
</comment>
<dbReference type="InterPro" id="IPR001633">
    <property type="entry name" value="EAL_dom"/>
</dbReference>
<dbReference type="PANTHER" id="PTHR44757:SF2">
    <property type="entry name" value="BIOFILM ARCHITECTURE MAINTENANCE PROTEIN MBAA"/>
    <property type="match status" value="1"/>
</dbReference>
<evidence type="ECO:0000313" key="5">
    <source>
        <dbReference type="Proteomes" id="UP000248090"/>
    </source>
</evidence>
<protein>
    <recommendedName>
        <fullName evidence="6">Diguanylate cyclase</fullName>
    </recommendedName>
</protein>
<dbReference type="PROSITE" id="PS50887">
    <property type="entry name" value="GGDEF"/>
    <property type="match status" value="1"/>
</dbReference>
<feature type="domain" description="GGDEF" evidence="3">
    <location>
        <begin position="230"/>
        <end position="364"/>
    </location>
</feature>
<keyword evidence="1" id="KW-0812">Transmembrane</keyword>
<dbReference type="InterPro" id="IPR052155">
    <property type="entry name" value="Biofilm_reg_signaling"/>
</dbReference>
<dbReference type="SUPFAM" id="SSF55073">
    <property type="entry name" value="Nucleotide cyclase"/>
    <property type="match status" value="1"/>
</dbReference>
<evidence type="ECO:0008006" key="6">
    <source>
        <dbReference type="Google" id="ProtNLM"/>
    </source>
</evidence>
<dbReference type="SMART" id="SM00052">
    <property type="entry name" value="EAL"/>
    <property type="match status" value="1"/>
</dbReference>
<dbReference type="InterPro" id="IPR000160">
    <property type="entry name" value="GGDEF_dom"/>
</dbReference>
<accession>A0ABX5LV77</accession>